<sequence>MRFNTKRMYWETIGSDGIAQVDIFSEAGAPVAAFPVTLP</sequence>
<reference evidence="1 2" key="1">
    <citation type="submission" date="2016-10" db="EMBL/GenBank/DDBJ databases">
        <authorList>
            <person name="de Groot N.N."/>
        </authorList>
    </citation>
    <scope>NUCLEOTIDE SEQUENCE [LARGE SCALE GENOMIC DNA]</scope>
    <source>
        <strain evidence="1">1</strain>
    </source>
</reference>
<keyword evidence="2" id="KW-1185">Reference proteome</keyword>
<proteinExistence type="predicted"/>
<name>A0A1G5SHV1_9PROT</name>
<gene>
    <name evidence="1" type="ORF">NSMM_490020</name>
</gene>
<evidence type="ECO:0000313" key="1">
    <source>
        <dbReference type="EMBL" id="SCZ86131.1"/>
    </source>
</evidence>
<dbReference type="EMBL" id="FMWO01000057">
    <property type="protein sequence ID" value="SCZ86131.1"/>
    <property type="molecule type" value="Genomic_DNA"/>
</dbReference>
<accession>A0A1G5SHV1</accession>
<organism evidence="1 2">
    <name type="scientific">Nitrosomonas mobilis</name>
    <dbReference type="NCBI Taxonomy" id="51642"/>
    <lineage>
        <taxon>Bacteria</taxon>
        <taxon>Pseudomonadati</taxon>
        <taxon>Pseudomonadota</taxon>
        <taxon>Betaproteobacteria</taxon>
        <taxon>Nitrosomonadales</taxon>
        <taxon>Nitrosomonadaceae</taxon>
        <taxon>Nitrosomonas</taxon>
    </lineage>
</organism>
<dbReference type="Proteomes" id="UP000198729">
    <property type="component" value="Unassembled WGS sequence"/>
</dbReference>
<evidence type="ECO:0000313" key="2">
    <source>
        <dbReference type="Proteomes" id="UP000198729"/>
    </source>
</evidence>
<protein>
    <submittedName>
        <fullName evidence="1">Uncharacterized protein</fullName>
    </submittedName>
</protein>
<dbReference type="AlphaFoldDB" id="A0A1G5SHV1"/>